<dbReference type="Proteomes" id="UP001152484">
    <property type="component" value="Unassembled WGS sequence"/>
</dbReference>
<reference evidence="2" key="1">
    <citation type="submission" date="2022-07" db="EMBL/GenBank/DDBJ databases">
        <authorList>
            <person name="Macas J."/>
            <person name="Novak P."/>
            <person name="Neumann P."/>
        </authorList>
    </citation>
    <scope>NUCLEOTIDE SEQUENCE</scope>
</reference>
<organism evidence="2 3">
    <name type="scientific">Cuscuta europaea</name>
    <name type="common">European dodder</name>
    <dbReference type="NCBI Taxonomy" id="41803"/>
    <lineage>
        <taxon>Eukaryota</taxon>
        <taxon>Viridiplantae</taxon>
        <taxon>Streptophyta</taxon>
        <taxon>Embryophyta</taxon>
        <taxon>Tracheophyta</taxon>
        <taxon>Spermatophyta</taxon>
        <taxon>Magnoliopsida</taxon>
        <taxon>eudicotyledons</taxon>
        <taxon>Gunneridae</taxon>
        <taxon>Pentapetalae</taxon>
        <taxon>asterids</taxon>
        <taxon>lamiids</taxon>
        <taxon>Solanales</taxon>
        <taxon>Convolvulaceae</taxon>
        <taxon>Cuscuteae</taxon>
        <taxon>Cuscuta</taxon>
        <taxon>Cuscuta subgen. Cuscuta</taxon>
    </lineage>
</organism>
<keyword evidence="1" id="KW-0732">Signal</keyword>
<gene>
    <name evidence="2" type="ORF">CEURO_LOCUS15008</name>
</gene>
<sequence>MKRGAGSMILLCFVVCMSISMAAAAKRSARKLAVKSECQVDIDDLNKTCKQWLMTPGGADEYCQADVILVRTQCPKEEVLKQAPYFFTPIVDKILTQNGFQPFPSTP</sequence>
<keyword evidence="3" id="KW-1185">Reference proteome</keyword>
<protein>
    <submittedName>
        <fullName evidence="2">Uncharacterized protein</fullName>
    </submittedName>
</protein>
<evidence type="ECO:0000313" key="2">
    <source>
        <dbReference type="EMBL" id="CAH9100619.1"/>
    </source>
</evidence>
<proteinExistence type="predicted"/>
<feature type="chain" id="PRO_5040208191" evidence="1">
    <location>
        <begin position="25"/>
        <end position="107"/>
    </location>
</feature>
<evidence type="ECO:0000313" key="3">
    <source>
        <dbReference type="Proteomes" id="UP001152484"/>
    </source>
</evidence>
<dbReference type="EMBL" id="CAMAPE010000038">
    <property type="protein sequence ID" value="CAH9100619.1"/>
    <property type="molecule type" value="Genomic_DNA"/>
</dbReference>
<accession>A0A9P0ZIU2</accession>
<evidence type="ECO:0000256" key="1">
    <source>
        <dbReference type="SAM" id="SignalP"/>
    </source>
</evidence>
<name>A0A9P0ZIU2_CUSEU</name>
<feature type="signal peptide" evidence="1">
    <location>
        <begin position="1"/>
        <end position="24"/>
    </location>
</feature>
<dbReference type="AlphaFoldDB" id="A0A9P0ZIU2"/>
<dbReference type="OrthoDB" id="1312977at2759"/>
<comment type="caution">
    <text evidence="2">The sequence shown here is derived from an EMBL/GenBank/DDBJ whole genome shotgun (WGS) entry which is preliminary data.</text>
</comment>